<evidence type="ECO:0000313" key="3">
    <source>
        <dbReference type="Proteomes" id="UP000814243"/>
    </source>
</evidence>
<proteinExistence type="predicted"/>
<sequence>MAFYNNSAEYNPRAVQDDISSDNHSLKKSSPRADSSGSEDRDHERDRPKKDDSSKEQAKAAKSSNESDDDEDEKNTCNVLIILF</sequence>
<gene>
    <name evidence="2" type="ORF">HF086_002143</name>
</gene>
<name>A0A922SJI4_SPOEX</name>
<comment type="caution">
    <text evidence="2">The sequence shown here is derived from an EMBL/GenBank/DDBJ whole genome shotgun (WGS) entry which is preliminary data.</text>
</comment>
<feature type="compositionally biased region" description="Basic and acidic residues" evidence="1">
    <location>
        <begin position="38"/>
        <end position="59"/>
    </location>
</feature>
<feature type="region of interest" description="Disordered" evidence="1">
    <location>
        <begin position="1"/>
        <end position="77"/>
    </location>
</feature>
<accession>A0A922SJI4</accession>
<dbReference type="Proteomes" id="UP000814243">
    <property type="component" value="Unassembled WGS sequence"/>
</dbReference>
<dbReference type="AlphaFoldDB" id="A0A922SJI4"/>
<reference evidence="2" key="1">
    <citation type="journal article" date="2021" name="G3 (Bethesda)">
        <title>Genome and transcriptome analysis of the beet armyworm Spodoptera exigua reveals targets for pest control. .</title>
        <authorList>
            <person name="Simon S."/>
            <person name="Breeschoten T."/>
            <person name="Jansen H.J."/>
            <person name="Dirks R.P."/>
            <person name="Schranz M.E."/>
            <person name="Ros V.I.D."/>
        </authorList>
    </citation>
    <scope>NUCLEOTIDE SEQUENCE</scope>
    <source>
        <strain evidence="2">TB_SE_WUR_2020</strain>
    </source>
</reference>
<organism evidence="2 3">
    <name type="scientific">Spodoptera exigua</name>
    <name type="common">Beet armyworm</name>
    <name type="synonym">Noctua fulgens</name>
    <dbReference type="NCBI Taxonomy" id="7107"/>
    <lineage>
        <taxon>Eukaryota</taxon>
        <taxon>Metazoa</taxon>
        <taxon>Ecdysozoa</taxon>
        <taxon>Arthropoda</taxon>
        <taxon>Hexapoda</taxon>
        <taxon>Insecta</taxon>
        <taxon>Pterygota</taxon>
        <taxon>Neoptera</taxon>
        <taxon>Endopterygota</taxon>
        <taxon>Lepidoptera</taxon>
        <taxon>Glossata</taxon>
        <taxon>Ditrysia</taxon>
        <taxon>Noctuoidea</taxon>
        <taxon>Noctuidae</taxon>
        <taxon>Amphipyrinae</taxon>
        <taxon>Spodoptera</taxon>
    </lineage>
</organism>
<evidence type="ECO:0000313" key="2">
    <source>
        <dbReference type="EMBL" id="KAH9639454.1"/>
    </source>
</evidence>
<protein>
    <submittedName>
        <fullName evidence="2">Uncharacterized protein</fullName>
    </submittedName>
</protein>
<dbReference type="EMBL" id="JACEFF010000343">
    <property type="protein sequence ID" value="KAH9639454.1"/>
    <property type="molecule type" value="Genomic_DNA"/>
</dbReference>
<evidence type="ECO:0000256" key="1">
    <source>
        <dbReference type="SAM" id="MobiDB-lite"/>
    </source>
</evidence>